<proteinExistence type="predicted"/>
<organism evidence="1 2">
    <name type="scientific">Candidatus Thiodiazotropha taylori</name>
    <dbReference type="NCBI Taxonomy" id="2792791"/>
    <lineage>
        <taxon>Bacteria</taxon>
        <taxon>Pseudomonadati</taxon>
        <taxon>Pseudomonadota</taxon>
        <taxon>Gammaproteobacteria</taxon>
        <taxon>Chromatiales</taxon>
        <taxon>Sedimenticolaceae</taxon>
        <taxon>Candidatus Thiodiazotropha</taxon>
    </lineage>
</organism>
<evidence type="ECO:0000313" key="1">
    <source>
        <dbReference type="EMBL" id="MCG7946232.1"/>
    </source>
</evidence>
<protein>
    <submittedName>
        <fullName evidence="1">Uncharacterized protein</fullName>
    </submittedName>
</protein>
<comment type="caution">
    <text evidence="1">The sequence shown here is derived from an EMBL/GenBank/DDBJ whole genome shotgun (WGS) entry which is preliminary data.</text>
</comment>
<sequence>MARTKNQIDTVNVTLAMTPKMVEYLRRLVDSGFYGKNHAEAAERLLAHALEEKLKEHANEWSNIGNE</sequence>
<accession>A0A9E4KC67</accession>
<evidence type="ECO:0000313" key="2">
    <source>
        <dbReference type="Proteomes" id="UP000886667"/>
    </source>
</evidence>
<dbReference type="AlphaFoldDB" id="A0A9E4KC67"/>
<name>A0A9E4KC67_9GAMM</name>
<gene>
    <name evidence="1" type="ORF">JAZ07_07785</name>
</gene>
<dbReference type="EMBL" id="JAEPCM010000262">
    <property type="protein sequence ID" value="MCG7946232.1"/>
    <property type="molecule type" value="Genomic_DNA"/>
</dbReference>
<reference evidence="1" key="1">
    <citation type="journal article" date="2021" name="Proc. Natl. Acad. Sci. U.S.A.">
        <title>Global biogeography of chemosynthetic symbionts reveals both localized and globally distributed symbiont groups. .</title>
        <authorList>
            <person name="Osvatic J.T."/>
            <person name="Wilkins L.G.E."/>
            <person name="Leibrecht L."/>
            <person name="Leray M."/>
            <person name="Zauner S."/>
            <person name="Polzin J."/>
            <person name="Camacho Y."/>
            <person name="Gros O."/>
            <person name="van Gils J.A."/>
            <person name="Eisen J.A."/>
            <person name="Petersen J.M."/>
            <person name="Yuen B."/>
        </authorList>
    </citation>
    <scope>NUCLEOTIDE SEQUENCE</scope>
    <source>
        <strain evidence="1">MAGclacostrist064TRANS</strain>
    </source>
</reference>
<dbReference type="Proteomes" id="UP000886667">
    <property type="component" value="Unassembled WGS sequence"/>
</dbReference>